<protein>
    <submittedName>
        <fullName evidence="2">CGG triplet repeat-binding protein 1</fullName>
    </submittedName>
</protein>
<evidence type="ECO:0000256" key="1">
    <source>
        <dbReference type="SAM" id="MobiDB-lite"/>
    </source>
</evidence>
<reference evidence="2 3" key="1">
    <citation type="journal article" date="2021" name="Elife">
        <title>Chloroplast acquisition without the gene transfer in kleptoplastic sea slugs, Plakobranchus ocellatus.</title>
        <authorList>
            <person name="Maeda T."/>
            <person name="Takahashi S."/>
            <person name="Yoshida T."/>
            <person name="Shimamura S."/>
            <person name="Takaki Y."/>
            <person name="Nagai Y."/>
            <person name="Toyoda A."/>
            <person name="Suzuki Y."/>
            <person name="Arimoto A."/>
            <person name="Ishii H."/>
            <person name="Satoh N."/>
            <person name="Nishiyama T."/>
            <person name="Hasebe M."/>
            <person name="Maruyama T."/>
            <person name="Minagawa J."/>
            <person name="Obokata J."/>
            <person name="Shigenobu S."/>
        </authorList>
    </citation>
    <scope>NUCLEOTIDE SEQUENCE [LARGE SCALE GENOMIC DNA]</scope>
</reference>
<name>A0AAV4C6B3_9GAST</name>
<dbReference type="Proteomes" id="UP000735302">
    <property type="component" value="Unassembled WGS sequence"/>
</dbReference>
<dbReference type="EMBL" id="BLXT01005798">
    <property type="protein sequence ID" value="GFO26219.1"/>
    <property type="molecule type" value="Genomic_DNA"/>
</dbReference>
<feature type="compositionally biased region" description="Low complexity" evidence="1">
    <location>
        <begin position="59"/>
        <end position="75"/>
    </location>
</feature>
<feature type="region of interest" description="Disordered" evidence="1">
    <location>
        <begin position="56"/>
        <end position="75"/>
    </location>
</feature>
<gene>
    <name evidence="2" type="ORF">PoB_005272400</name>
</gene>
<organism evidence="2 3">
    <name type="scientific">Plakobranchus ocellatus</name>
    <dbReference type="NCBI Taxonomy" id="259542"/>
    <lineage>
        <taxon>Eukaryota</taxon>
        <taxon>Metazoa</taxon>
        <taxon>Spiralia</taxon>
        <taxon>Lophotrochozoa</taxon>
        <taxon>Mollusca</taxon>
        <taxon>Gastropoda</taxon>
        <taxon>Heterobranchia</taxon>
        <taxon>Euthyneura</taxon>
        <taxon>Panpulmonata</taxon>
        <taxon>Sacoglossa</taxon>
        <taxon>Placobranchoidea</taxon>
        <taxon>Plakobranchidae</taxon>
        <taxon>Plakobranchus</taxon>
    </lineage>
</organism>
<evidence type="ECO:0000313" key="2">
    <source>
        <dbReference type="EMBL" id="GFO26219.1"/>
    </source>
</evidence>
<comment type="caution">
    <text evidence="2">The sequence shown here is derived from an EMBL/GenBank/DDBJ whole genome shotgun (WGS) entry which is preliminary data.</text>
</comment>
<evidence type="ECO:0000313" key="3">
    <source>
        <dbReference type="Proteomes" id="UP000735302"/>
    </source>
</evidence>
<feature type="compositionally biased region" description="Basic and acidic residues" evidence="1">
    <location>
        <begin position="9"/>
        <end position="23"/>
    </location>
</feature>
<dbReference type="AlphaFoldDB" id="A0AAV4C6B3"/>
<proteinExistence type="predicted"/>
<accession>A0AAV4C6B3</accession>
<keyword evidence="3" id="KW-1185">Reference proteome</keyword>
<sequence>MDAFVVKATDPKANEKSKRGMEKTVMERHAQFPEEMRVSGQKLICTTSNLVLEHKKKSSVSSHLSSERGVGGSVVSESALGSAGTLLSRFRAPPPAPWPDAGPESLRYLVMDWLYTKNHE</sequence>
<feature type="region of interest" description="Disordered" evidence="1">
    <location>
        <begin position="1"/>
        <end position="23"/>
    </location>
</feature>